<accession>B3G2I6</accession>
<sequence length="77" mass="8376">MHPHGDVAVAGNNVVPSVEPDEVAELLHGGLAYLDQHVIRCLVAFRQGNPVQALAVAQVRIDIELSHFSLLTRVSQR</sequence>
<proteinExistence type="predicted"/>
<dbReference type="EMBL" id="EU595751">
    <property type="protein sequence ID" value="ACD39248.1"/>
    <property type="molecule type" value="Genomic_DNA"/>
</dbReference>
<organism evidence="1">
    <name type="scientific">Pseudomonas aeruginosa</name>
    <dbReference type="NCBI Taxonomy" id="287"/>
    <lineage>
        <taxon>Bacteria</taxon>
        <taxon>Pseudomonadati</taxon>
        <taxon>Pseudomonadota</taxon>
        <taxon>Gammaproteobacteria</taxon>
        <taxon>Pseudomonadales</taxon>
        <taxon>Pseudomonadaceae</taxon>
        <taxon>Pseudomonas</taxon>
    </lineage>
</organism>
<name>B3G2I6_PSEAI</name>
<reference evidence="1" key="1">
    <citation type="journal article" date="2008" name="Genomics">
        <title>Large-insert genome analysis technology detects structural variation in Pseudomonas aeruginosa clinical strains from cystic fibrosis patients.</title>
        <authorList>
            <person name="Hayden H.S."/>
            <person name="Gillett W."/>
            <person name="Saenphimmachak C."/>
            <person name="Lim R."/>
            <person name="Zhou Y."/>
            <person name="Jacobs M.A."/>
            <person name="Chang J."/>
            <person name="Rohmer L."/>
            <person name="D'Argenio D.A."/>
            <person name="Palmieri A."/>
            <person name="Levy R."/>
            <person name="Haugen E."/>
            <person name="Wong G.K."/>
            <person name="Brittnacher M.J."/>
            <person name="Burns J.L."/>
            <person name="Miller S.I."/>
            <person name="Olson M.V."/>
            <person name="Kaul R."/>
        </authorList>
    </citation>
    <scope>NUCLEOTIDE SEQUENCE</scope>
    <source>
        <strain evidence="1">PACS171b</strain>
    </source>
</reference>
<protein>
    <submittedName>
        <fullName evidence="1">Uncharacterized protein</fullName>
    </submittedName>
</protein>
<evidence type="ECO:0000313" key="1">
    <source>
        <dbReference type="EMBL" id="ACD39248.1"/>
    </source>
</evidence>
<gene>
    <name evidence="1" type="ORF">PACL_0460</name>
</gene>
<dbReference type="AlphaFoldDB" id="B3G2I6"/>